<keyword evidence="15" id="KW-1185">Reference proteome</keyword>
<dbReference type="InterPro" id="IPR006182">
    <property type="entry name" value="FliF_N_dom"/>
</dbReference>
<feature type="domain" description="Flagellar M-ring C-terminal" evidence="13">
    <location>
        <begin position="248"/>
        <end position="382"/>
    </location>
</feature>
<evidence type="ECO:0000313" key="14">
    <source>
        <dbReference type="EMBL" id="MRD48686.1"/>
    </source>
</evidence>
<dbReference type="InterPro" id="IPR000067">
    <property type="entry name" value="FlgMring_FliF"/>
</dbReference>
<keyword evidence="14" id="KW-0966">Cell projection</keyword>
<evidence type="ECO:0000256" key="7">
    <source>
        <dbReference type="ARBA" id="ARBA00023136"/>
    </source>
</evidence>
<organism evidence="14 15">
    <name type="scientific">Caenimonas koreensis DSM 17982</name>
    <dbReference type="NCBI Taxonomy" id="1121255"/>
    <lineage>
        <taxon>Bacteria</taxon>
        <taxon>Pseudomonadati</taxon>
        <taxon>Pseudomonadota</taxon>
        <taxon>Betaproteobacteria</taxon>
        <taxon>Burkholderiales</taxon>
        <taxon>Comamonadaceae</taxon>
        <taxon>Caenimonas</taxon>
    </lineage>
</organism>
<evidence type="ECO:0000256" key="2">
    <source>
        <dbReference type="ARBA" id="ARBA00004651"/>
    </source>
</evidence>
<dbReference type="InterPro" id="IPR013556">
    <property type="entry name" value="Flag_M-ring_C"/>
</dbReference>
<comment type="similarity">
    <text evidence="3 9">Belongs to the FliF family.</text>
</comment>
<dbReference type="PIRSF" id="PIRSF004862">
    <property type="entry name" value="FliF"/>
    <property type="match status" value="1"/>
</dbReference>
<dbReference type="PRINTS" id="PR01009">
    <property type="entry name" value="FLGMRINGFLIF"/>
</dbReference>
<sequence length="499" mass="52571">MGTAVITDFWNSLNARSRGGLIAGAVLIVAATAGLAAWLLRTDYQVLFADLNPQDAAAMTAELERMKEPYRIAADGNTILVDAATVHTTRMKLMGKDIPLHGAAGFELFNNADFGMTEFAQKINYQRALQGEITRTILSLSQVRDARVHLALPEEGLFKRATSKAKAAITLSLKPGMALQAEQITGIQRLVAAAVPGITMHDVTIVDQQGVALTRPVVAEGEQDIGSARLDLKRDTERMLARKAMEVLESAFGPGQAVATVDVTLNMDQVRVTTEEVLGARGGQGVSGVIVRERENARDAGPPLSPQGEATRAANSQREVEYQVGRRTEQVASQPGAIKHLQVVALVRQPLSDEQIERMRQLVGAAVGTSGERADTVVVQSMHAFESLATAQGGAAAPASAAASAPALAVAPAAHPPAARTTAPSTAALPPLDALASSPQAVVIALACMLIAALCGLAVWLRVRSSATRASPTARTLSSAERAAVLQQMHHWLDTGARQ</sequence>
<evidence type="ECO:0000256" key="1">
    <source>
        <dbReference type="ARBA" id="ARBA00004117"/>
    </source>
</evidence>
<evidence type="ECO:0000256" key="6">
    <source>
        <dbReference type="ARBA" id="ARBA00022989"/>
    </source>
</evidence>
<reference evidence="14 15" key="1">
    <citation type="submission" date="2019-11" db="EMBL/GenBank/DDBJ databases">
        <title>Caenimonas koreensis gen. nov., sp. nov., isolated from activated sludge.</title>
        <authorList>
            <person name="Seung H.R."/>
        </authorList>
    </citation>
    <scope>NUCLEOTIDE SEQUENCE [LARGE SCALE GENOMIC DNA]</scope>
    <source>
        <strain evidence="14 15">EMB320</strain>
    </source>
</reference>
<evidence type="ECO:0000256" key="3">
    <source>
        <dbReference type="ARBA" id="ARBA00007971"/>
    </source>
</evidence>
<keyword evidence="8 9" id="KW-0975">Bacterial flagellum</keyword>
<comment type="function">
    <text evidence="9">The M ring may be actively involved in energy transduction.</text>
</comment>
<evidence type="ECO:0000256" key="4">
    <source>
        <dbReference type="ARBA" id="ARBA00022475"/>
    </source>
</evidence>
<dbReference type="InterPro" id="IPR043427">
    <property type="entry name" value="YscJ/FliF"/>
</dbReference>
<feature type="domain" description="Flagellar M-ring N-terminal" evidence="12">
    <location>
        <begin position="41"/>
        <end position="214"/>
    </location>
</feature>
<evidence type="ECO:0000256" key="9">
    <source>
        <dbReference type="PIRNR" id="PIRNR004862"/>
    </source>
</evidence>
<dbReference type="InterPro" id="IPR045851">
    <property type="entry name" value="AMP-bd_C_sf"/>
</dbReference>
<keyword evidence="5 11" id="KW-0812">Transmembrane</keyword>
<keyword evidence="6 11" id="KW-1133">Transmembrane helix</keyword>
<comment type="subcellular location">
    <subcellularLocation>
        <location evidence="1 9">Bacterial flagellum basal body</location>
    </subcellularLocation>
    <subcellularLocation>
        <location evidence="2">Cell membrane</location>
        <topology evidence="2">Multi-pass membrane protein</topology>
    </subcellularLocation>
</comment>
<feature type="region of interest" description="Disordered" evidence="10">
    <location>
        <begin position="296"/>
        <end position="317"/>
    </location>
</feature>
<accession>A0A844BAV3</accession>
<feature type="transmembrane region" description="Helical" evidence="11">
    <location>
        <begin position="441"/>
        <end position="461"/>
    </location>
</feature>
<comment type="caution">
    <text evidence="14">The sequence shown here is derived from an EMBL/GenBank/DDBJ whole genome shotgun (WGS) entry which is preliminary data.</text>
</comment>
<evidence type="ECO:0000256" key="8">
    <source>
        <dbReference type="ARBA" id="ARBA00023143"/>
    </source>
</evidence>
<dbReference type="PANTHER" id="PTHR30046">
    <property type="entry name" value="FLAGELLAR M-RING PROTEIN"/>
    <property type="match status" value="1"/>
</dbReference>
<evidence type="ECO:0000256" key="11">
    <source>
        <dbReference type="SAM" id="Phobius"/>
    </source>
</evidence>
<dbReference type="Gene3D" id="3.30.300.30">
    <property type="match status" value="1"/>
</dbReference>
<dbReference type="Pfam" id="PF08345">
    <property type="entry name" value="YscJ_FliF_C"/>
    <property type="match status" value="1"/>
</dbReference>
<dbReference type="GO" id="GO:0005886">
    <property type="term" value="C:plasma membrane"/>
    <property type="evidence" value="ECO:0007669"/>
    <property type="project" value="UniProtKB-SubCell"/>
</dbReference>
<evidence type="ECO:0000259" key="12">
    <source>
        <dbReference type="Pfam" id="PF01514"/>
    </source>
</evidence>
<keyword evidence="4" id="KW-1003">Cell membrane</keyword>
<evidence type="ECO:0000259" key="13">
    <source>
        <dbReference type="Pfam" id="PF08345"/>
    </source>
</evidence>
<evidence type="ECO:0000256" key="5">
    <source>
        <dbReference type="ARBA" id="ARBA00022692"/>
    </source>
</evidence>
<protein>
    <recommendedName>
        <fullName evidence="9">Flagellar M-ring protein</fullName>
    </recommendedName>
</protein>
<evidence type="ECO:0000313" key="15">
    <source>
        <dbReference type="Proteomes" id="UP000487350"/>
    </source>
</evidence>
<dbReference type="OrthoDB" id="8554211at2"/>
<dbReference type="AlphaFoldDB" id="A0A844BAV3"/>
<keyword evidence="7 11" id="KW-0472">Membrane</keyword>
<name>A0A844BAV3_9BURK</name>
<keyword evidence="14" id="KW-0969">Cilium</keyword>
<feature type="transmembrane region" description="Helical" evidence="11">
    <location>
        <begin position="21"/>
        <end position="40"/>
    </location>
</feature>
<dbReference type="GO" id="GO:0071973">
    <property type="term" value="P:bacterial-type flagellum-dependent cell motility"/>
    <property type="evidence" value="ECO:0007669"/>
    <property type="project" value="InterPro"/>
</dbReference>
<dbReference type="EMBL" id="WJBU01000015">
    <property type="protein sequence ID" value="MRD48686.1"/>
    <property type="molecule type" value="Genomic_DNA"/>
</dbReference>
<dbReference type="Proteomes" id="UP000487350">
    <property type="component" value="Unassembled WGS sequence"/>
</dbReference>
<dbReference type="Pfam" id="PF01514">
    <property type="entry name" value="YscJ_FliF"/>
    <property type="match status" value="1"/>
</dbReference>
<dbReference type="GO" id="GO:0009431">
    <property type="term" value="C:bacterial-type flagellum basal body, MS ring"/>
    <property type="evidence" value="ECO:0007669"/>
    <property type="project" value="InterPro"/>
</dbReference>
<proteinExistence type="inferred from homology"/>
<dbReference type="GO" id="GO:0003774">
    <property type="term" value="F:cytoskeletal motor activity"/>
    <property type="evidence" value="ECO:0007669"/>
    <property type="project" value="InterPro"/>
</dbReference>
<evidence type="ECO:0000256" key="10">
    <source>
        <dbReference type="SAM" id="MobiDB-lite"/>
    </source>
</evidence>
<keyword evidence="14" id="KW-0282">Flagellum</keyword>
<dbReference type="PANTHER" id="PTHR30046:SF0">
    <property type="entry name" value="FLAGELLAR M-RING PROTEIN"/>
    <property type="match status" value="1"/>
</dbReference>
<dbReference type="NCBIfam" id="TIGR00206">
    <property type="entry name" value="fliF"/>
    <property type="match status" value="1"/>
</dbReference>
<gene>
    <name evidence="14" type="primary">fliF</name>
    <name evidence="14" type="ORF">GHT07_15460</name>
</gene>